<sequence>MDSGRFFLNSAFFWYYQYCHSLRSNNCSSWGVFLLGNISVSGTERVPPRCFA</sequence>
<dbReference type="EMBL" id="GBRH01186835">
    <property type="protein sequence ID" value="JAE11061.1"/>
    <property type="molecule type" value="Transcribed_RNA"/>
</dbReference>
<organism evidence="1">
    <name type="scientific">Arundo donax</name>
    <name type="common">Giant reed</name>
    <name type="synonym">Donax arundinaceus</name>
    <dbReference type="NCBI Taxonomy" id="35708"/>
    <lineage>
        <taxon>Eukaryota</taxon>
        <taxon>Viridiplantae</taxon>
        <taxon>Streptophyta</taxon>
        <taxon>Embryophyta</taxon>
        <taxon>Tracheophyta</taxon>
        <taxon>Spermatophyta</taxon>
        <taxon>Magnoliopsida</taxon>
        <taxon>Liliopsida</taxon>
        <taxon>Poales</taxon>
        <taxon>Poaceae</taxon>
        <taxon>PACMAD clade</taxon>
        <taxon>Arundinoideae</taxon>
        <taxon>Arundineae</taxon>
        <taxon>Arundo</taxon>
    </lineage>
</organism>
<name>A0A0A9FLR5_ARUDO</name>
<accession>A0A0A9FLR5</accession>
<dbReference type="AlphaFoldDB" id="A0A0A9FLR5"/>
<evidence type="ECO:0000313" key="1">
    <source>
        <dbReference type="EMBL" id="JAE11061.1"/>
    </source>
</evidence>
<proteinExistence type="predicted"/>
<reference evidence="1" key="1">
    <citation type="submission" date="2014-09" db="EMBL/GenBank/DDBJ databases">
        <authorList>
            <person name="Magalhaes I.L.F."/>
            <person name="Oliveira U."/>
            <person name="Santos F.R."/>
            <person name="Vidigal T.H.D.A."/>
            <person name="Brescovit A.D."/>
            <person name="Santos A.J."/>
        </authorList>
    </citation>
    <scope>NUCLEOTIDE SEQUENCE</scope>
    <source>
        <tissue evidence="1">Shoot tissue taken approximately 20 cm above the soil surface</tissue>
    </source>
</reference>
<protein>
    <submittedName>
        <fullName evidence="1">Uncharacterized protein</fullName>
    </submittedName>
</protein>
<reference evidence="1" key="2">
    <citation type="journal article" date="2015" name="Data Brief">
        <title>Shoot transcriptome of the giant reed, Arundo donax.</title>
        <authorList>
            <person name="Barrero R.A."/>
            <person name="Guerrero F.D."/>
            <person name="Moolhuijzen P."/>
            <person name="Goolsby J.A."/>
            <person name="Tidwell J."/>
            <person name="Bellgard S.E."/>
            <person name="Bellgard M.I."/>
        </authorList>
    </citation>
    <scope>NUCLEOTIDE SEQUENCE</scope>
    <source>
        <tissue evidence="1">Shoot tissue taken approximately 20 cm above the soil surface</tissue>
    </source>
</reference>